<keyword evidence="1" id="KW-0175">Coiled coil</keyword>
<gene>
    <name evidence="2" type="ORF">S12H4_00104</name>
</gene>
<reference evidence="2" key="1">
    <citation type="journal article" date="2014" name="Front. Microbiol.">
        <title>High frequency of phylogenetically diverse reductive dehalogenase-homologous genes in deep subseafloor sedimentary metagenomes.</title>
        <authorList>
            <person name="Kawai M."/>
            <person name="Futagami T."/>
            <person name="Toyoda A."/>
            <person name="Takaki Y."/>
            <person name="Nishi S."/>
            <person name="Hori S."/>
            <person name="Arai W."/>
            <person name="Tsubouchi T."/>
            <person name="Morono Y."/>
            <person name="Uchiyama I."/>
            <person name="Ito T."/>
            <person name="Fujiyama A."/>
            <person name="Inagaki F."/>
            <person name="Takami H."/>
        </authorList>
    </citation>
    <scope>NUCLEOTIDE SEQUENCE</scope>
    <source>
        <strain evidence="2">Expedition CK06-06</strain>
    </source>
</reference>
<evidence type="ECO:0000313" key="2">
    <source>
        <dbReference type="EMBL" id="GAI67594.1"/>
    </source>
</evidence>
<dbReference type="AlphaFoldDB" id="X1SIK1"/>
<accession>X1SIK1</accession>
<comment type="caution">
    <text evidence="2">The sequence shown here is derived from an EMBL/GenBank/DDBJ whole genome shotgun (WGS) entry which is preliminary data.</text>
</comment>
<feature type="coiled-coil region" evidence="1">
    <location>
        <begin position="79"/>
        <end position="106"/>
    </location>
</feature>
<protein>
    <submittedName>
        <fullName evidence="2">Uncharacterized protein</fullName>
    </submittedName>
</protein>
<sequence>MSNDEGQYLIFLKYQREYLSQVTGYSKGYLSRVATGAKPPSEVFIGVCCHTLKEPQEELFKLVEPQPAALLSAQPRHPNQDLIETIDELASRLTKAEAQIEALKAEFKQYG</sequence>
<name>X1SIK1_9ZZZZ</name>
<dbReference type="EMBL" id="BARW01000006">
    <property type="protein sequence ID" value="GAI67594.1"/>
    <property type="molecule type" value="Genomic_DNA"/>
</dbReference>
<organism evidence="2">
    <name type="scientific">marine sediment metagenome</name>
    <dbReference type="NCBI Taxonomy" id="412755"/>
    <lineage>
        <taxon>unclassified sequences</taxon>
        <taxon>metagenomes</taxon>
        <taxon>ecological metagenomes</taxon>
    </lineage>
</organism>
<proteinExistence type="predicted"/>
<evidence type="ECO:0000256" key="1">
    <source>
        <dbReference type="SAM" id="Coils"/>
    </source>
</evidence>